<evidence type="ECO:0000313" key="3">
    <source>
        <dbReference type="Proteomes" id="UP000579523"/>
    </source>
</evidence>
<proteinExistence type="predicted"/>
<sequence>MNAQRVRRFFAVSAVGVLMAGGATIGAASTASAAAPASSPALVSRDSCGPYGLQGHNCHFHDGFNNNNDVVVVVVVV</sequence>
<evidence type="ECO:0000256" key="1">
    <source>
        <dbReference type="SAM" id="SignalP"/>
    </source>
</evidence>
<protein>
    <recommendedName>
        <fullName evidence="4">Chaplin domain-containing protein</fullName>
    </recommendedName>
</protein>
<reference evidence="2 3" key="1">
    <citation type="submission" date="2020-08" db="EMBL/GenBank/DDBJ databases">
        <title>Genomic Encyclopedia of Type Strains, Phase III (KMG-III): the genomes of soil and plant-associated and newly described type strains.</title>
        <authorList>
            <person name="Whitman W."/>
        </authorList>
    </citation>
    <scope>NUCLEOTIDE SEQUENCE [LARGE SCALE GENOMIC DNA]</scope>
    <source>
        <strain evidence="2 3">CECT 3273</strain>
    </source>
</reference>
<dbReference type="RefSeq" id="WP_184828727.1">
    <property type="nucleotide sequence ID" value="NZ_BMTK01000029.1"/>
</dbReference>
<dbReference type="EMBL" id="JACHJI010000021">
    <property type="protein sequence ID" value="MBB4903002.1"/>
    <property type="molecule type" value="Genomic_DNA"/>
</dbReference>
<keyword evidence="3" id="KW-1185">Reference proteome</keyword>
<dbReference type="AlphaFoldDB" id="A0A7W7PX65"/>
<name>A0A7W7PX65_9ACTN</name>
<feature type="signal peptide" evidence="1">
    <location>
        <begin position="1"/>
        <end position="33"/>
    </location>
</feature>
<organism evidence="2 3">
    <name type="scientific">Streptomyces griseomycini</name>
    <dbReference type="NCBI Taxonomy" id="66895"/>
    <lineage>
        <taxon>Bacteria</taxon>
        <taxon>Bacillati</taxon>
        <taxon>Actinomycetota</taxon>
        <taxon>Actinomycetes</taxon>
        <taxon>Kitasatosporales</taxon>
        <taxon>Streptomycetaceae</taxon>
        <taxon>Streptomyces</taxon>
    </lineage>
</organism>
<gene>
    <name evidence="2" type="ORF">FHS37_007099</name>
</gene>
<dbReference type="Proteomes" id="UP000579523">
    <property type="component" value="Unassembled WGS sequence"/>
</dbReference>
<feature type="chain" id="PRO_5031575358" description="Chaplin domain-containing protein" evidence="1">
    <location>
        <begin position="34"/>
        <end position="77"/>
    </location>
</feature>
<comment type="caution">
    <text evidence="2">The sequence shown here is derived from an EMBL/GenBank/DDBJ whole genome shotgun (WGS) entry which is preliminary data.</text>
</comment>
<accession>A0A7W7PX65</accession>
<evidence type="ECO:0008006" key="4">
    <source>
        <dbReference type="Google" id="ProtNLM"/>
    </source>
</evidence>
<keyword evidence="1" id="KW-0732">Signal</keyword>
<evidence type="ECO:0000313" key="2">
    <source>
        <dbReference type="EMBL" id="MBB4903002.1"/>
    </source>
</evidence>